<dbReference type="PANTHER" id="PTHR12203:SF22">
    <property type="entry name" value="CAPSULE ASSOCIATED PROTEIN"/>
    <property type="match status" value="1"/>
</dbReference>
<dbReference type="AlphaFoldDB" id="A0A136J942"/>
<feature type="domain" description="Glycosyl transferase CAP10" evidence="2">
    <location>
        <begin position="303"/>
        <end position="619"/>
    </location>
</feature>
<dbReference type="InterPro" id="IPR006598">
    <property type="entry name" value="CAP10"/>
</dbReference>
<evidence type="ECO:0000259" key="2">
    <source>
        <dbReference type="SMART" id="SM00672"/>
    </source>
</evidence>
<organism evidence="3 4">
    <name type="scientific">Microdochium bolleyi</name>
    <dbReference type="NCBI Taxonomy" id="196109"/>
    <lineage>
        <taxon>Eukaryota</taxon>
        <taxon>Fungi</taxon>
        <taxon>Dikarya</taxon>
        <taxon>Ascomycota</taxon>
        <taxon>Pezizomycotina</taxon>
        <taxon>Sordariomycetes</taxon>
        <taxon>Xylariomycetidae</taxon>
        <taxon>Xylariales</taxon>
        <taxon>Microdochiaceae</taxon>
        <taxon>Microdochium</taxon>
    </lineage>
</organism>
<accession>A0A136J942</accession>
<keyword evidence="1" id="KW-1133">Transmembrane helix</keyword>
<keyword evidence="1" id="KW-0812">Transmembrane</keyword>
<dbReference type="PANTHER" id="PTHR12203">
    <property type="entry name" value="KDEL LYS-ASP-GLU-LEU CONTAINING - RELATED"/>
    <property type="match status" value="1"/>
</dbReference>
<feature type="transmembrane region" description="Helical" evidence="1">
    <location>
        <begin position="21"/>
        <end position="38"/>
    </location>
</feature>
<proteinExistence type="predicted"/>
<dbReference type="Pfam" id="PF05686">
    <property type="entry name" value="Glyco_transf_90"/>
    <property type="match status" value="1"/>
</dbReference>
<name>A0A136J942_9PEZI</name>
<reference evidence="4" key="1">
    <citation type="submission" date="2016-02" db="EMBL/GenBank/DDBJ databases">
        <title>Draft genome sequence of Microdochium bolleyi, a fungal endophyte of beachgrass.</title>
        <authorList>
            <consortium name="DOE Joint Genome Institute"/>
            <person name="David A.S."/>
            <person name="May G."/>
            <person name="Haridas S."/>
            <person name="Lim J."/>
            <person name="Wang M."/>
            <person name="Labutti K."/>
            <person name="Lipzen A."/>
            <person name="Barry K."/>
            <person name="Grigoriev I.V."/>
        </authorList>
    </citation>
    <scope>NUCLEOTIDE SEQUENCE [LARGE SCALE GENOMIC DNA]</scope>
    <source>
        <strain evidence="4">J235TASD1</strain>
    </source>
</reference>
<dbReference type="InParanoid" id="A0A136J942"/>
<keyword evidence="4" id="KW-1185">Reference proteome</keyword>
<dbReference type="SMART" id="SM00672">
    <property type="entry name" value="CAP10"/>
    <property type="match status" value="1"/>
</dbReference>
<dbReference type="Proteomes" id="UP000070501">
    <property type="component" value="Unassembled WGS sequence"/>
</dbReference>
<protein>
    <recommendedName>
        <fullName evidence="2">Glycosyl transferase CAP10 domain-containing protein</fullName>
    </recommendedName>
</protein>
<dbReference type="OrthoDB" id="4864578at2759"/>
<sequence>MALRVPARLLRWAPRSRLGQAAVLAAAIYMLFSLASLVRGPSVYQAQTHFLQLGFSNGETRHPIERLVVDSHATHQGWLKRRTLDLHTAADLYRQRRGRHPPPGFDAWFRYAQRHNAVVVESFFDRIEADMAPFWGVDHNDLAQSAAQWHSVVAVRAGAVTATGKLGKRNTPFLKIWADLVAEAGPNLPDLNMPINNLDEPRVMMPWHDVDNLMQSERQSRKVLPVEDVEQSFTGTSIPSVDPESPYAEPAWRLSGMWDMIRQACPDGSGGRDTAQPEDMLSPLHLPSAAVMEAEVAGYTKNFTAAKDLCHMPQLSGAHAQLIRPSTMMATTKPMPMFSGCKMLVNNDILIPGAAYLGEFKTILPWTTPHYSAKATTSIPWRKKAQAVFWRGITSGGLSSEDNWHRFHRFRLVEMLNGTHISRVEHGLEDAKSFELPTSHDQADSPGASTYPDLVKDLHGKMGPWLESHADAGFTRFFCERGNSLETCSFLQPHFDLRKEVSMSKQFRYKFLPDADGNSYSGRYRSFLLSTSLPIKSTLFAEWHDDRLLPWLHFVPSEVENRDLYAILHYFTRDERGDRVAQFIAEQGAAWAARVLRREDMLLYVWRVLLEWARVCDENRERLGFVGDLV</sequence>
<evidence type="ECO:0000313" key="4">
    <source>
        <dbReference type="Proteomes" id="UP000070501"/>
    </source>
</evidence>
<evidence type="ECO:0000256" key="1">
    <source>
        <dbReference type="SAM" id="Phobius"/>
    </source>
</evidence>
<evidence type="ECO:0000313" key="3">
    <source>
        <dbReference type="EMBL" id="KXJ93662.1"/>
    </source>
</evidence>
<dbReference type="EMBL" id="KQ964247">
    <property type="protein sequence ID" value="KXJ93662.1"/>
    <property type="molecule type" value="Genomic_DNA"/>
</dbReference>
<dbReference type="InterPro" id="IPR051091">
    <property type="entry name" value="O-Glucosyltr/Glycosyltrsf_90"/>
</dbReference>
<gene>
    <name evidence="3" type="ORF">Micbo1qcDRAFT_158517</name>
</gene>
<keyword evidence="1" id="KW-0472">Membrane</keyword>